<keyword evidence="6" id="KW-1185">Reference proteome</keyword>
<dbReference type="InterPro" id="IPR029479">
    <property type="entry name" value="Nitroreductase"/>
</dbReference>
<dbReference type="GO" id="GO:0016491">
    <property type="term" value="F:oxidoreductase activity"/>
    <property type="evidence" value="ECO:0007669"/>
    <property type="project" value="UniProtKB-KW"/>
</dbReference>
<name>A0A402AY12_9CHLR</name>
<evidence type="ECO:0000313" key="6">
    <source>
        <dbReference type="Proteomes" id="UP000287188"/>
    </source>
</evidence>
<keyword evidence="2" id="KW-0288">FMN</keyword>
<evidence type="ECO:0000256" key="3">
    <source>
        <dbReference type="ARBA" id="ARBA00023002"/>
    </source>
</evidence>
<keyword evidence="3" id="KW-0560">Oxidoreductase</keyword>
<evidence type="ECO:0000256" key="1">
    <source>
        <dbReference type="ARBA" id="ARBA00022630"/>
    </source>
</evidence>
<dbReference type="Gene3D" id="3.40.109.10">
    <property type="entry name" value="NADH Oxidase"/>
    <property type="match status" value="1"/>
</dbReference>
<sequence>MISTVLMNENQKDIASMEFSEVVHKRRMVRHFKTEAIPAEVITRIFELAQHAPSAGFTQGQSFVVVTRPELKKEIARFCTEEDYADTFQHPFISEAPVLAIPCTRESAYHQRYQEADKVDDDGQEIEWPVPFWFMDIGCSVMILLQAVVNEGLAAAFVGIPGKENNAGLKQLLNIPEDCTPVGVIPIGYAAPDVPSPSLKRGRKAQADFLHLEGW</sequence>
<dbReference type="PANTHER" id="PTHR23026">
    <property type="entry name" value="NADPH NITROREDUCTASE"/>
    <property type="match status" value="1"/>
</dbReference>
<dbReference type="InterPro" id="IPR000415">
    <property type="entry name" value="Nitroreductase-like"/>
</dbReference>
<dbReference type="CDD" id="cd02062">
    <property type="entry name" value="Nitro_FMN_reductase"/>
    <property type="match status" value="1"/>
</dbReference>
<dbReference type="OrthoDB" id="9812105at2"/>
<protein>
    <submittedName>
        <fullName evidence="5">NADH dehydrogenase</fullName>
    </submittedName>
</protein>
<reference evidence="6" key="1">
    <citation type="submission" date="2018-12" db="EMBL/GenBank/DDBJ databases">
        <title>Tengunoibacter tsumagoiensis gen. nov., sp. nov., Dictyobacter kobayashii sp. nov., D. alpinus sp. nov., and D. joshuensis sp. nov. and description of Dictyobacteraceae fam. nov. within the order Ktedonobacterales isolated from Tengu-no-mugimeshi.</title>
        <authorList>
            <person name="Wang C.M."/>
            <person name="Zheng Y."/>
            <person name="Sakai Y."/>
            <person name="Toyoda A."/>
            <person name="Minakuchi Y."/>
            <person name="Abe K."/>
            <person name="Yokota A."/>
            <person name="Yabe S."/>
        </authorList>
    </citation>
    <scope>NUCLEOTIDE SEQUENCE [LARGE SCALE GENOMIC DNA]</scope>
    <source>
        <strain evidence="6">Uno11</strain>
    </source>
</reference>
<dbReference type="AlphaFoldDB" id="A0A402AY12"/>
<accession>A0A402AY12</accession>
<dbReference type="Pfam" id="PF00881">
    <property type="entry name" value="Nitroreductase"/>
    <property type="match status" value="1"/>
</dbReference>
<dbReference type="InterPro" id="IPR050627">
    <property type="entry name" value="Nitroreductase/BluB"/>
</dbReference>
<feature type="domain" description="Nitroreductase" evidence="4">
    <location>
        <begin position="25"/>
        <end position="189"/>
    </location>
</feature>
<keyword evidence="1" id="KW-0285">Flavoprotein</keyword>
<proteinExistence type="predicted"/>
<evidence type="ECO:0000256" key="2">
    <source>
        <dbReference type="ARBA" id="ARBA00022643"/>
    </source>
</evidence>
<gene>
    <name evidence="5" type="ORF">KDK_77530</name>
</gene>
<dbReference type="PANTHER" id="PTHR23026:SF90">
    <property type="entry name" value="IODOTYROSINE DEIODINASE 1"/>
    <property type="match status" value="1"/>
</dbReference>
<dbReference type="Proteomes" id="UP000287188">
    <property type="component" value="Unassembled WGS sequence"/>
</dbReference>
<comment type="caution">
    <text evidence="5">The sequence shown here is derived from an EMBL/GenBank/DDBJ whole genome shotgun (WGS) entry which is preliminary data.</text>
</comment>
<evidence type="ECO:0000259" key="4">
    <source>
        <dbReference type="Pfam" id="PF00881"/>
    </source>
</evidence>
<evidence type="ECO:0000313" key="5">
    <source>
        <dbReference type="EMBL" id="GCE23953.1"/>
    </source>
</evidence>
<organism evidence="5 6">
    <name type="scientific">Dictyobacter kobayashii</name>
    <dbReference type="NCBI Taxonomy" id="2014872"/>
    <lineage>
        <taxon>Bacteria</taxon>
        <taxon>Bacillati</taxon>
        <taxon>Chloroflexota</taxon>
        <taxon>Ktedonobacteria</taxon>
        <taxon>Ktedonobacterales</taxon>
        <taxon>Dictyobacteraceae</taxon>
        <taxon>Dictyobacter</taxon>
    </lineage>
</organism>
<dbReference type="SUPFAM" id="SSF55469">
    <property type="entry name" value="FMN-dependent nitroreductase-like"/>
    <property type="match status" value="1"/>
</dbReference>
<dbReference type="EMBL" id="BIFS01000002">
    <property type="protein sequence ID" value="GCE23953.1"/>
    <property type="molecule type" value="Genomic_DNA"/>
</dbReference>